<proteinExistence type="predicted"/>
<organism evidence="2 3">
    <name type="scientific">Hermanssonia centrifuga</name>
    <dbReference type="NCBI Taxonomy" id="98765"/>
    <lineage>
        <taxon>Eukaryota</taxon>
        <taxon>Fungi</taxon>
        <taxon>Dikarya</taxon>
        <taxon>Basidiomycota</taxon>
        <taxon>Agaricomycotina</taxon>
        <taxon>Agaricomycetes</taxon>
        <taxon>Polyporales</taxon>
        <taxon>Meruliaceae</taxon>
        <taxon>Hermanssonia</taxon>
    </lineage>
</organism>
<protein>
    <submittedName>
        <fullName evidence="2">Uncharacterized protein</fullName>
    </submittedName>
</protein>
<evidence type="ECO:0000313" key="2">
    <source>
        <dbReference type="EMBL" id="PSR70713.1"/>
    </source>
</evidence>
<dbReference type="AlphaFoldDB" id="A0A2R6NEB7"/>
<dbReference type="EMBL" id="MLYV02001334">
    <property type="protein sequence ID" value="PSR70713.1"/>
    <property type="molecule type" value="Genomic_DNA"/>
</dbReference>
<dbReference type="Proteomes" id="UP000186601">
    <property type="component" value="Unassembled WGS sequence"/>
</dbReference>
<evidence type="ECO:0000256" key="1">
    <source>
        <dbReference type="SAM" id="MobiDB-lite"/>
    </source>
</evidence>
<feature type="region of interest" description="Disordered" evidence="1">
    <location>
        <begin position="29"/>
        <end position="54"/>
    </location>
</feature>
<sequence>MKDIPKAKRPENAPVIFIYSVKETLAERSASTCSGRTPPEQPEAELEHMAGIPH</sequence>
<reference evidence="2 3" key="1">
    <citation type="submission" date="2018-02" db="EMBL/GenBank/DDBJ databases">
        <title>Genome sequence of the basidiomycete white-rot fungus Phlebia centrifuga.</title>
        <authorList>
            <person name="Granchi Z."/>
            <person name="Peng M."/>
            <person name="de Vries R.P."/>
            <person name="Hilden K."/>
            <person name="Makela M.R."/>
            <person name="Grigoriev I."/>
            <person name="Riley R."/>
        </authorList>
    </citation>
    <scope>NUCLEOTIDE SEQUENCE [LARGE SCALE GENOMIC DNA]</scope>
    <source>
        <strain evidence="2 3">FBCC195</strain>
    </source>
</reference>
<keyword evidence="3" id="KW-1185">Reference proteome</keyword>
<comment type="caution">
    <text evidence="2">The sequence shown here is derived from an EMBL/GenBank/DDBJ whole genome shotgun (WGS) entry which is preliminary data.</text>
</comment>
<name>A0A2R6NEB7_9APHY</name>
<accession>A0A2R6NEB7</accession>
<gene>
    <name evidence="2" type="ORF">PHLCEN_2v13406</name>
</gene>
<evidence type="ECO:0000313" key="3">
    <source>
        <dbReference type="Proteomes" id="UP000186601"/>
    </source>
</evidence>